<gene>
    <name evidence="1" type="ORF">PODLI_1B038724</name>
</gene>
<dbReference type="AlphaFoldDB" id="A0AA35K2N2"/>
<proteinExistence type="predicted"/>
<dbReference type="Proteomes" id="UP001178461">
    <property type="component" value="Chromosome 3"/>
</dbReference>
<feature type="non-terminal residue" evidence="1">
    <location>
        <position position="64"/>
    </location>
</feature>
<dbReference type="EMBL" id="OX395128">
    <property type="protein sequence ID" value="CAI5770657.1"/>
    <property type="molecule type" value="Genomic_DNA"/>
</dbReference>
<keyword evidence="2" id="KW-1185">Reference proteome</keyword>
<name>A0AA35K2N2_9SAUR</name>
<evidence type="ECO:0000313" key="2">
    <source>
        <dbReference type="Proteomes" id="UP001178461"/>
    </source>
</evidence>
<sequence length="64" mass="7047">RYASKSTIDYILPLRTLMHIIDLVLQYAVTGSGCSSSGFKAEISEDLQIDACVRVLSLPHSYEA</sequence>
<protein>
    <submittedName>
        <fullName evidence="1">Uncharacterized protein</fullName>
    </submittedName>
</protein>
<feature type="non-terminal residue" evidence="1">
    <location>
        <position position="1"/>
    </location>
</feature>
<organism evidence="1 2">
    <name type="scientific">Podarcis lilfordi</name>
    <name type="common">Lilford's wall lizard</name>
    <dbReference type="NCBI Taxonomy" id="74358"/>
    <lineage>
        <taxon>Eukaryota</taxon>
        <taxon>Metazoa</taxon>
        <taxon>Chordata</taxon>
        <taxon>Craniata</taxon>
        <taxon>Vertebrata</taxon>
        <taxon>Euteleostomi</taxon>
        <taxon>Lepidosauria</taxon>
        <taxon>Squamata</taxon>
        <taxon>Bifurcata</taxon>
        <taxon>Unidentata</taxon>
        <taxon>Episquamata</taxon>
        <taxon>Laterata</taxon>
        <taxon>Lacertibaenia</taxon>
        <taxon>Lacertidae</taxon>
        <taxon>Podarcis</taxon>
    </lineage>
</organism>
<evidence type="ECO:0000313" key="1">
    <source>
        <dbReference type="EMBL" id="CAI5770657.1"/>
    </source>
</evidence>
<accession>A0AA35K2N2</accession>
<reference evidence="1" key="1">
    <citation type="submission" date="2022-12" db="EMBL/GenBank/DDBJ databases">
        <authorList>
            <person name="Alioto T."/>
            <person name="Alioto T."/>
            <person name="Gomez Garrido J."/>
        </authorList>
    </citation>
    <scope>NUCLEOTIDE SEQUENCE</scope>
</reference>